<accession>A0A7Y9YB89</accession>
<dbReference type="CDD" id="cd10146">
    <property type="entry name" value="LabA_like_C"/>
    <property type="match status" value="1"/>
</dbReference>
<dbReference type="Gene3D" id="3.40.50.1010">
    <property type="entry name" value="5'-nuclease"/>
    <property type="match status" value="1"/>
</dbReference>
<feature type="region of interest" description="Disordered" evidence="1">
    <location>
        <begin position="151"/>
        <end position="170"/>
    </location>
</feature>
<dbReference type="Gene3D" id="3.30.420.610">
    <property type="entry name" value="LOTUS domain-like"/>
    <property type="match status" value="1"/>
</dbReference>
<feature type="compositionally biased region" description="Basic residues" evidence="1">
    <location>
        <begin position="265"/>
        <end position="275"/>
    </location>
</feature>
<dbReference type="PANTHER" id="PTHR35811:SF1">
    <property type="entry name" value="HTH OST-TYPE DOMAIN-CONTAINING PROTEIN"/>
    <property type="match status" value="1"/>
</dbReference>
<dbReference type="Pfam" id="PF12872">
    <property type="entry name" value="OST-HTH"/>
    <property type="match status" value="1"/>
</dbReference>
<evidence type="ECO:0000256" key="1">
    <source>
        <dbReference type="SAM" id="MobiDB-lite"/>
    </source>
</evidence>
<feature type="domain" description="HTH OST-type" evidence="2">
    <location>
        <begin position="168"/>
        <end position="242"/>
    </location>
</feature>
<feature type="region of interest" description="Disordered" evidence="1">
    <location>
        <begin position="237"/>
        <end position="283"/>
    </location>
</feature>
<dbReference type="EMBL" id="JACBZI010000001">
    <property type="protein sequence ID" value="NYI09046.1"/>
    <property type="molecule type" value="Genomic_DNA"/>
</dbReference>
<dbReference type="Pfam" id="PF01936">
    <property type="entry name" value="NYN"/>
    <property type="match status" value="1"/>
</dbReference>
<dbReference type="CDD" id="cd11297">
    <property type="entry name" value="PIN_LabA-like_N_1"/>
    <property type="match status" value="1"/>
</dbReference>
<keyword evidence="4" id="KW-1185">Reference proteome</keyword>
<proteinExistence type="predicted"/>
<reference evidence="3 4" key="1">
    <citation type="submission" date="2020-07" db="EMBL/GenBank/DDBJ databases">
        <title>Sequencing the genomes of 1000 actinobacteria strains.</title>
        <authorList>
            <person name="Klenk H.-P."/>
        </authorList>
    </citation>
    <scope>NUCLEOTIDE SEQUENCE [LARGE SCALE GENOMIC DNA]</scope>
    <source>
        <strain evidence="3 4">DSM 18248</strain>
    </source>
</reference>
<dbReference type="AlphaFoldDB" id="A0A7Y9YB89"/>
<gene>
    <name evidence="3" type="ORF">BKA05_000561</name>
</gene>
<dbReference type="InterPro" id="IPR041966">
    <property type="entry name" value="LOTUS-like"/>
</dbReference>
<dbReference type="PROSITE" id="PS51644">
    <property type="entry name" value="HTH_OST"/>
    <property type="match status" value="1"/>
</dbReference>
<dbReference type="InterPro" id="IPR021139">
    <property type="entry name" value="NYN"/>
</dbReference>
<dbReference type="Proteomes" id="UP000537326">
    <property type="component" value="Unassembled WGS sequence"/>
</dbReference>
<dbReference type="InterPro" id="IPR025605">
    <property type="entry name" value="OST-HTH/LOTUS_dom"/>
</dbReference>
<protein>
    <submittedName>
        <fullName evidence="3">Uncharacterized LabA/DUF88 family protein</fullName>
    </submittedName>
</protein>
<sequence>MPDPAVARLAVLIDADNTSASHAGALLEEVARYGVPTVKRAYGDWTTQQLVGWKKALNENAIQPVQQFAYTQGKNSTDSALIIDAMDLLYSGNLDAFALVSSDSDFTRLATRLRESGKTVYGLGRRRTPPSLVAACDKFIYLEVLGQQDADGAQDSASEDESGEGSAPLPDLHKLLTSAIDATSAEDGWAHLGSVGSYLGTRHASFDPRNYGFAKLISLARAQDYVEVEQTDDNATRVRLTGGKGPAAKATKATTAKKTAAAKAPAKKSSSRGRGRGAGQSNG</sequence>
<dbReference type="GO" id="GO:0004540">
    <property type="term" value="F:RNA nuclease activity"/>
    <property type="evidence" value="ECO:0007669"/>
    <property type="project" value="InterPro"/>
</dbReference>
<organism evidence="3 4">
    <name type="scientific">Nocardioides marinus</name>
    <dbReference type="NCBI Taxonomy" id="374514"/>
    <lineage>
        <taxon>Bacteria</taxon>
        <taxon>Bacillati</taxon>
        <taxon>Actinomycetota</taxon>
        <taxon>Actinomycetes</taxon>
        <taxon>Propionibacteriales</taxon>
        <taxon>Nocardioidaceae</taxon>
        <taxon>Nocardioides</taxon>
    </lineage>
</organism>
<name>A0A7Y9YB89_9ACTN</name>
<evidence type="ECO:0000313" key="3">
    <source>
        <dbReference type="EMBL" id="NYI09046.1"/>
    </source>
</evidence>
<comment type="caution">
    <text evidence="3">The sequence shown here is derived from an EMBL/GenBank/DDBJ whole genome shotgun (WGS) entry which is preliminary data.</text>
</comment>
<dbReference type="RefSeq" id="WP_343045492.1">
    <property type="nucleotide sequence ID" value="NZ_BAAAPP010000002.1"/>
</dbReference>
<dbReference type="PANTHER" id="PTHR35811">
    <property type="entry name" value="SLR1870 PROTEIN"/>
    <property type="match status" value="1"/>
</dbReference>
<evidence type="ECO:0000259" key="2">
    <source>
        <dbReference type="PROSITE" id="PS51644"/>
    </source>
</evidence>
<evidence type="ECO:0000313" key="4">
    <source>
        <dbReference type="Proteomes" id="UP000537326"/>
    </source>
</evidence>
<feature type="compositionally biased region" description="Low complexity" evidence="1">
    <location>
        <begin position="246"/>
        <end position="264"/>
    </location>
</feature>